<keyword evidence="1" id="KW-0831">Ubiquinone biosynthesis</keyword>
<protein>
    <recommendedName>
        <fullName evidence="1">Ubiquinone biosynthesis protein</fullName>
    </recommendedName>
</protein>
<keyword evidence="1" id="KW-0446">Lipid-binding</keyword>
<evidence type="ECO:0000256" key="3">
    <source>
        <dbReference type="SAM" id="MobiDB-lite"/>
    </source>
</evidence>
<keyword evidence="5" id="KW-1185">Reference proteome</keyword>
<comment type="caution">
    <text evidence="4">The sequence shown here is derived from an EMBL/GenBank/DDBJ whole genome shotgun (WGS) entry which is preliminary data.</text>
</comment>
<comment type="pathway">
    <text evidence="1">Cofactor biosynthesis; ubiquinone biosynthesis.</text>
</comment>
<evidence type="ECO:0000256" key="2">
    <source>
        <dbReference type="SAM" id="Coils"/>
    </source>
</evidence>
<dbReference type="GO" id="GO:0006744">
    <property type="term" value="P:ubiquinone biosynthetic process"/>
    <property type="evidence" value="ECO:0007669"/>
    <property type="project" value="UniProtKB-UniRule"/>
</dbReference>
<evidence type="ECO:0000313" key="5">
    <source>
        <dbReference type="Proteomes" id="UP000789595"/>
    </source>
</evidence>
<comment type="subcellular location">
    <subcellularLocation>
        <location evidence="1">Mitochondrion</location>
    </subcellularLocation>
</comment>
<dbReference type="Proteomes" id="UP000789595">
    <property type="component" value="Unassembled WGS sequence"/>
</dbReference>
<organism evidence="4 5">
    <name type="scientific">Pelagomonas calceolata</name>
    <dbReference type="NCBI Taxonomy" id="35677"/>
    <lineage>
        <taxon>Eukaryota</taxon>
        <taxon>Sar</taxon>
        <taxon>Stramenopiles</taxon>
        <taxon>Ochrophyta</taxon>
        <taxon>Pelagophyceae</taxon>
        <taxon>Pelagomonadales</taxon>
        <taxon>Pelagomonadaceae</taxon>
        <taxon>Pelagomonas</taxon>
    </lineage>
</organism>
<dbReference type="UniPathway" id="UPA00232"/>
<dbReference type="AlphaFoldDB" id="A0A8J2S725"/>
<feature type="coiled-coil region" evidence="2">
    <location>
        <begin position="90"/>
        <end position="117"/>
    </location>
</feature>
<dbReference type="OrthoDB" id="619536at2759"/>
<dbReference type="InterPro" id="IPR012762">
    <property type="entry name" value="Ubiq_biosynth_COQ9"/>
</dbReference>
<keyword evidence="2" id="KW-0175">Coiled coil</keyword>
<dbReference type="GO" id="GO:0008289">
    <property type="term" value="F:lipid binding"/>
    <property type="evidence" value="ECO:0007669"/>
    <property type="project" value="UniProtKB-UniRule"/>
</dbReference>
<feature type="region of interest" description="Disordered" evidence="3">
    <location>
        <begin position="302"/>
        <end position="331"/>
    </location>
</feature>
<dbReference type="PANTHER" id="PTHR21427">
    <property type="entry name" value="UBIQUINONE BIOSYNTHESIS PROTEIN COQ9, MITOCHONDRIAL"/>
    <property type="match status" value="1"/>
</dbReference>
<keyword evidence="1" id="KW-0496">Mitochondrion</keyword>
<comment type="similarity">
    <text evidence="1">Belongs to the COQ9 family.</text>
</comment>
<proteinExistence type="inferred from homology"/>
<feature type="compositionally biased region" description="Pro residues" evidence="3">
    <location>
        <begin position="305"/>
        <end position="331"/>
    </location>
</feature>
<reference evidence="4" key="1">
    <citation type="submission" date="2021-11" db="EMBL/GenBank/DDBJ databases">
        <authorList>
            <consortium name="Genoscope - CEA"/>
            <person name="William W."/>
        </authorList>
    </citation>
    <scope>NUCLEOTIDE SEQUENCE</scope>
</reference>
<dbReference type="PANTHER" id="PTHR21427:SF19">
    <property type="entry name" value="UBIQUINONE BIOSYNTHESIS PROTEIN COQ9, MITOCHONDRIAL"/>
    <property type="match status" value="1"/>
</dbReference>
<evidence type="ECO:0000313" key="4">
    <source>
        <dbReference type="EMBL" id="CAH0365388.1"/>
    </source>
</evidence>
<dbReference type="EMBL" id="CAKKNE010000001">
    <property type="protein sequence ID" value="CAH0365388.1"/>
    <property type="molecule type" value="Genomic_DNA"/>
</dbReference>
<gene>
    <name evidence="4" type="ORF">PECAL_1P18270</name>
</gene>
<name>A0A8J2S725_9STRA</name>
<dbReference type="GO" id="GO:0005743">
    <property type="term" value="C:mitochondrial inner membrane"/>
    <property type="evidence" value="ECO:0007669"/>
    <property type="project" value="TreeGrafter"/>
</dbReference>
<sequence>MRAASVVARRALVSSRGVRAAAPRQLAPWRCLTQTTAPGAQEKRDILKASVPHVASLGWCDDALAAGARDLGLSAAAQGQVTNGAVDLVAFVAQEQCDQLREEVDDAAQELAALDDWRDRLKLAISKRLELSKPFHAHRAQAMGLMVTPLARDDGAVPPADPPPAFEVLHRLVDELARATVVSTEELDVPEWRLRRAAAGVAYALCEVRALTDDSEDLGKSLKVAAEVVDRFGDASEGPAALKQGLKAGAHAAASLGTAALSFLPGPAVGALPQLLDVFASRLSGGLEDVFELSLKKALRALPESPVPAPPGRAAPAPEPEPEPAPEPSAK</sequence>
<evidence type="ECO:0000256" key="1">
    <source>
        <dbReference type="RuleBase" id="RU366063"/>
    </source>
</evidence>
<accession>A0A8J2S725</accession>
<comment type="function">
    <text evidence="1">Membrane-associated protein that warps the membrane surface to access and bind aromatic isoprenes with high specificity, including ubiquinone (CoQ) isoprene intermediates and presents them directly to Coq7, therefore facilitating the Coq7-mediated hydroxylase step. Participates in the biosynthesis of coenzyme Q, also named ubiquinone, an essential lipid-soluble electron transporter for aerobic cellular respiration.</text>
</comment>